<evidence type="ECO:0000256" key="1">
    <source>
        <dbReference type="ARBA" id="ARBA00004496"/>
    </source>
</evidence>
<dbReference type="InterPro" id="IPR053925">
    <property type="entry name" value="RecX_HTH_3rd"/>
</dbReference>
<dbReference type="InterPro" id="IPR036388">
    <property type="entry name" value="WH-like_DNA-bd_sf"/>
</dbReference>
<evidence type="ECO:0000256" key="2">
    <source>
        <dbReference type="ARBA" id="ARBA00009695"/>
    </source>
</evidence>
<dbReference type="InterPro" id="IPR003783">
    <property type="entry name" value="Regulatory_RecX"/>
</dbReference>
<protein>
    <recommendedName>
        <fullName evidence="3">Regulatory protein RecX</fullName>
    </recommendedName>
</protein>
<keyword evidence="4" id="KW-0963">Cytoplasm</keyword>
<dbReference type="Pfam" id="PF21981">
    <property type="entry name" value="RecX_HTH3"/>
    <property type="match status" value="1"/>
</dbReference>
<feature type="domain" description="RecX third three-helical" evidence="6">
    <location>
        <begin position="103"/>
        <end position="150"/>
    </location>
</feature>
<accession>A0A938WW50</accession>
<gene>
    <name evidence="7" type="ORF">H6A34_14475</name>
</gene>
<evidence type="ECO:0000256" key="3">
    <source>
        <dbReference type="ARBA" id="ARBA00018111"/>
    </source>
</evidence>
<dbReference type="Pfam" id="PF02631">
    <property type="entry name" value="RecX_HTH2"/>
    <property type="match status" value="1"/>
</dbReference>
<comment type="subcellular location">
    <subcellularLocation>
        <location evidence="1">Cytoplasm</location>
    </subcellularLocation>
</comment>
<dbReference type="AlphaFoldDB" id="A0A938WW50"/>
<feature type="domain" description="RecX second three-helical" evidence="5">
    <location>
        <begin position="56"/>
        <end position="97"/>
    </location>
</feature>
<evidence type="ECO:0000313" key="8">
    <source>
        <dbReference type="Proteomes" id="UP000706891"/>
    </source>
</evidence>
<evidence type="ECO:0000313" key="7">
    <source>
        <dbReference type="EMBL" id="MBM6675065.1"/>
    </source>
</evidence>
<evidence type="ECO:0000259" key="5">
    <source>
        <dbReference type="Pfam" id="PF02631"/>
    </source>
</evidence>
<dbReference type="PANTHER" id="PTHR33602:SF1">
    <property type="entry name" value="REGULATORY PROTEIN RECX FAMILY PROTEIN"/>
    <property type="match status" value="1"/>
</dbReference>
<dbReference type="PANTHER" id="PTHR33602">
    <property type="entry name" value="REGULATORY PROTEIN RECX FAMILY PROTEIN"/>
    <property type="match status" value="1"/>
</dbReference>
<sequence length="152" mass="18125">MMKTLTEEQVFFKLSALCASAEHCTYEMTEKMRRWQVPADVQERVIERLVKNRYVDDERYCRAFVRDKIKYNKWGRRKVEQALYMKCIPESIIDAVLEEVDPETYLEILRPLIENKRKSIKADSEYELNMKLMKFAVGRGFTVEEVKDVLSL</sequence>
<evidence type="ECO:0000256" key="4">
    <source>
        <dbReference type="ARBA" id="ARBA00022490"/>
    </source>
</evidence>
<comment type="caution">
    <text evidence="7">The sequence shown here is derived from an EMBL/GenBank/DDBJ whole genome shotgun (WGS) entry which is preliminary data.</text>
</comment>
<comment type="similarity">
    <text evidence="2">Belongs to the RecX family.</text>
</comment>
<dbReference type="EMBL" id="JACJJG010000222">
    <property type="protein sequence ID" value="MBM6675065.1"/>
    <property type="molecule type" value="Genomic_DNA"/>
</dbReference>
<reference evidence="7" key="1">
    <citation type="submission" date="2020-08" db="EMBL/GenBank/DDBJ databases">
        <authorList>
            <person name="Cejkova D."/>
            <person name="Kubasova T."/>
            <person name="Jahodarova E."/>
            <person name="Rychlik I."/>
        </authorList>
    </citation>
    <scope>NUCLEOTIDE SEQUENCE</scope>
    <source>
        <strain evidence="7">An824</strain>
    </source>
</reference>
<proteinExistence type="inferred from homology"/>
<dbReference type="RefSeq" id="WP_205106090.1">
    <property type="nucleotide sequence ID" value="NZ_JACJJG010000222.1"/>
</dbReference>
<dbReference type="GO" id="GO:0005737">
    <property type="term" value="C:cytoplasm"/>
    <property type="evidence" value="ECO:0007669"/>
    <property type="project" value="UniProtKB-SubCell"/>
</dbReference>
<dbReference type="Proteomes" id="UP000706891">
    <property type="component" value="Unassembled WGS sequence"/>
</dbReference>
<evidence type="ECO:0000259" key="6">
    <source>
        <dbReference type="Pfam" id="PF21981"/>
    </source>
</evidence>
<reference evidence="7" key="2">
    <citation type="journal article" date="2021" name="Sci. Rep.">
        <title>The distribution of antibiotic resistance genes in chicken gut microbiota commensals.</title>
        <authorList>
            <person name="Juricova H."/>
            <person name="Matiasovicova J."/>
            <person name="Kubasova T."/>
            <person name="Cejkova D."/>
            <person name="Rychlik I."/>
        </authorList>
    </citation>
    <scope>NUCLEOTIDE SEQUENCE</scope>
    <source>
        <strain evidence="7">An824</strain>
    </source>
</reference>
<organism evidence="7 8">
    <name type="scientific">Marseilla massiliensis</name>
    <dbReference type="NCBI Taxonomy" id="1841864"/>
    <lineage>
        <taxon>Bacteria</taxon>
        <taxon>Pseudomonadati</taxon>
        <taxon>Bacteroidota</taxon>
        <taxon>Bacteroidia</taxon>
        <taxon>Bacteroidales</taxon>
        <taxon>Prevotellaceae</taxon>
        <taxon>Marseilla</taxon>
    </lineage>
</organism>
<dbReference type="GO" id="GO:0006282">
    <property type="term" value="P:regulation of DNA repair"/>
    <property type="evidence" value="ECO:0007669"/>
    <property type="project" value="InterPro"/>
</dbReference>
<dbReference type="Gene3D" id="1.10.10.10">
    <property type="entry name" value="Winged helix-like DNA-binding domain superfamily/Winged helix DNA-binding domain"/>
    <property type="match status" value="2"/>
</dbReference>
<name>A0A938WW50_9BACT</name>
<dbReference type="InterPro" id="IPR053924">
    <property type="entry name" value="RecX_HTH_2nd"/>
</dbReference>
<keyword evidence="8" id="KW-1185">Reference proteome</keyword>